<evidence type="ECO:0000256" key="7">
    <source>
        <dbReference type="ARBA" id="ARBA00023043"/>
    </source>
</evidence>
<evidence type="ECO:0000256" key="9">
    <source>
        <dbReference type="ARBA" id="ARBA00023139"/>
    </source>
</evidence>
<keyword evidence="11 14" id="KW-0012">Acyltransferase</keyword>
<evidence type="ECO:0000256" key="5">
    <source>
        <dbReference type="ARBA" id="ARBA00022737"/>
    </source>
</evidence>
<dbReference type="GeneID" id="80921258"/>
<feature type="transmembrane region" description="Helical" evidence="14">
    <location>
        <begin position="388"/>
        <end position="410"/>
    </location>
</feature>
<dbReference type="GO" id="GO:0019706">
    <property type="term" value="F:protein-cysteine S-palmitoyltransferase activity"/>
    <property type="evidence" value="ECO:0007669"/>
    <property type="project" value="UniProtKB-EC"/>
</dbReference>
<keyword evidence="17" id="KW-1185">Reference proteome</keyword>
<feature type="transmembrane region" description="Helical" evidence="14">
    <location>
        <begin position="358"/>
        <end position="376"/>
    </location>
</feature>
<accession>A0AA35IVR5</accession>
<dbReference type="PANTHER" id="PTHR24161">
    <property type="entry name" value="ANK_REP_REGION DOMAIN-CONTAINING PROTEIN-RELATED"/>
    <property type="match status" value="1"/>
</dbReference>
<proteinExistence type="inferred from homology"/>
<dbReference type="EC" id="2.3.1.225" evidence="14"/>
<feature type="transmembrane region" description="Helical" evidence="14">
    <location>
        <begin position="151"/>
        <end position="172"/>
    </location>
</feature>
<keyword evidence="7 13" id="KW-0040">ANK repeat</keyword>
<dbReference type="PROSITE" id="PS50088">
    <property type="entry name" value="ANK_REPEAT"/>
    <property type="match status" value="3"/>
</dbReference>
<keyword evidence="3 14" id="KW-0808">Transferase</keyword>
<feature type="repeat" description="ANK" evidence="13">
    <location>
        <begin position="219"/>
        <end position="251"/>
    </location>
</feature>
<keyword evidence="6 14" id="KW-1133">Transmembrane helix</keyword>
<evidence type="ECO:0000256" key="2">
    <source>
        <dbReference type="ARBA" id="ARBA00010104"/>
    </source>
</evidence>
<dbReference type="RefSeq" id="XP_056079470.1">
    <property type="nucleotide sequence ID" value="XM_056225675.1"/>
</dbReference>
<dbReference type="Proteomes" id="UP001161438">
    <property type="component" value="Chromosome 15"/>
</dbReference>
<evidence type="ECO:0000256" key="6">
    <source>
        <dbReference type="ARBA" id="ARBA00022989"/>
    </source>
</evidence>
<dbReference type="InterPro" id="IPR001594">
    <property type="entry name" value="Palmitoyltrfase_DHHC"/>
</dbReference>
<feature type="transmembrane region" description="Helical" evidence="14">
    <location>
        <begin position="320"/>
        <end position="337"/>
    </location>
</feature>
<sequence length="744" mass="84699">MPASHNGSMGNPVDETGAVFDAAQDNAGALGSSEMQPLNSESDIEFVIDIFIQAVKDGNLKVVKEMVESGAIDINNDCIDEIPGLHWACIKNRFSVAEFLVLRGANPNQTAGSESATALHWAARYGHVYIVDLLLKHGADPTLIDKQGLNIIHFSVYSSNILLVVYVLYFVVNNNNNIDIDSKDKNNRTPLLWAAYQGDFLTVELLLKFGATVALTDNRGFNALHCAIIGGDQRVICDLILDGANFYERNNQKQDCFDLAEGMGMKSLFEQALQHHGYDRLGNPKDKLIKKSSHAQFITFFSPFLLMVYTYLISLVLSPVLAILLSLLVTVVTVNSLKKFVLPSLPRRKTYKVSLTRTTFFSGLFLSTFCFLIFVWTKKLYPYSVYDYIMKNVQFLVTSLLTFILFLKLVRSDPGCLKTDDSLISIQETIKQLIQLGKFDRENFCVETLERKPLRSKFSPFSGALVARYDHFCPWVYNDIGLKNHKLFLFFALTVQYHMFLFMWLCLAYFKRTNHIYEQVDGYARCALFKNETLCKGSNYDPSTFFLFIWVSVNFLWLGAMLIVQCFQILKGITVPELFILIKEERRAKSFSLIPFEKPIYSMASSEDNDMRSEGAIGTTVTHTISIDGLEPRNRRHAILDACFSMFGINQCLVTIKEMVGISHLLHGEVQQQHQKSMLRRFLVTNHWRTNLTDFWLNSDVTAPLWQRFFYSSDTSKAMLGGIEVDYYELYEYPAREGEVLCSN</sequence>
<evidence type="ECO:0000313" key="17">
    <source>
        <dbReference type="Proteomes" id="UP001161438"/>
    </source>
</evidence>
<name>A0AA35IVR5_SACMI</name>
<comment type="similarity">
    <text evidence="2">Belongs to the DHHC palmitoyltransferase family. AKR/ZDHHC17 subfamily.</text>
</comment>
<reference evidence="16" key="1">
    <citation type="submission" date="2022-10" db="EMBL/GenBank/DDBJ databases">
        <authorList>
            <person name="Byrne P K."/>
        </authorList>
    </citation>
    <scope>NUCLEOTIDE SEQUENCE</scope>
    <source>
        <strain evidence="16">IFO1815</strain>
    </source>
</reference>
<keyword evidence="8 14" id="KW-0472">Membrane</keyword>
<gene>
    <name evidence="16" type="primary">SMKI15G1920</name>
    <name evidence="16" type="ORF">SMKI_15G1920</name>
</gene>
<comment type="catalytic activity">
    <reaction evidence="12 14">
        <text>L-cysteinyl-[protein] + hexadecanoyl-CoA = S-hexadecanoyl-L-cysteinyl-[protein] + CoA</text>
        <dbReference type="Rhea" id="RHEA:36683"/>
        <dbReference type="Rhea" id="RHEA-COMP:10131"/>
        <dbReference type="Rhea" id="RHEA-COMP:11032"/>
        <dbReference type="ChEBI" id="CHEBI:29950"/>
        <dbReference type="ChEBI" id="CHEBI:57287"/>
        <dbReference type="ChEBI" id="CHEBI:57379"/>
        <dbReference type="ChEBI" id="CHEBI:74151"/>
        <dbReference type="EC" id="2.3.1.225"/>
    </reaction>
</comment>
<dbReference type="PANTHER" id="PTHR24161:SF85">
    <property type="entry name" value="PALMITOYLTRANSFERASE HIP14"/>
    <property type="match status" value="1"/>
</dbReference>
<keyword evidence="5" id="KW-0677">Repeat</keyword>
<evidence type="ECO:0000256" key="1">
    <source>
        <dbReference type="ARBA" id="ARBA00004141"/>
    </source>
</evidence>
<evidence type="ECO:0000256" key="8">
    <source>
        <dbReference type="ARBA" id="ARBA00023136"/>
    </source>
</evidence>
<dbReference type="InterPro" id="IPR036770">
    <property type="entry name" value="Ankyrin_rpt-contain_sf"/>
</dbReference>
<dbReference type="Pfam" id="PF12796">
    <property type="entry name" value="Ank_2"/>
    <property type="match status" value="2"/>
</dbReference>
<comment type="subcellular location">
    <subcellularLocation>
        <location evidence="1">Membrane</location>
        <topology evidence="1">Multi-pass membrane protein</topology>
    </subcellularLocation>
</comment>
<dbReference type="PROSITE" id="PS50297">
    <property type="entry name" value="ANK_REP_REGION"/>
    <property type="match status" value="2"/>
</dbReference>
<dbReference type="SMART" id="SM00248">
    <property type="entry name" value="ANK"/>
    <property type="match status" value="6"/>
</dbReference>
<dbReference type="GO" id="GO:0016020">
    <property type="term" value="C:membrane"/>
    <property type="evidence" value="ECO:0007669"/>
    <property type="project" value="UniProtKB-SubCell"/>
</dbReference>
<evidence type="ECO:0000256" key="12">
    <source>
        <dbReference type="ARBA" id="ARBA00048048"/>
    </source>
</evidence>
<evidence type="ECO:0000256" key="14">
    <source>
        <dbReference type="RuleBase" id="RU079119"/>
    </source>
</evidence>
<evidence type="ECO:0000256" key="13">
    <source>
        <dbReference type="PROSITE-ProRule" id="PRU00023"/>
    </source>
</evidence>
<keyword evidence="10" id="KW-0449">Lipoprotein</keyword>
<keyword evidence="4 14" id="KW-0812">Transmembrane</keyword>
<dbReference type="EMBL" id="OX365771">
    <property type="protein sequence ID" value="CAI4036350.1"/>
    <property type="molecule type" value="Genomic_DNA"/>
</dbReference>
<evidence type="ECO:0000256" key="3">
    <source>
        <dbReference type="ARBA" id="ARBA00022679"/>
    </source>
</evidence>
<organism evidence="16 17">
    <name type="scientific">Saccharomyces mikatae IFO 1815</name>
    <dbReference type="NCBI Taxonomy" id="226126"/>
    <lineage>
        <taxon>Eukaryota</taxon>
        <taxon>Fungi</taxon>
        <taxon>Dikarya</taxon>
        <taxon>Ascomycota</taxon>
        <taxon>Saccharomycotina</taxon>
        <taxon>Saccharomycetes</taxon>
        <taxon>Saccharomycetales</taxon>
        <taxon>Saccharomycetaceae</taxon>
        <taxon>Saccharomyces</taxon>
    </lineage>
</organism>
<feature type="transmembrane region" description="Helical" evidence="14">
    <location>
        <begin position="545"/>
        <end position="564"/>
    </location>
</feature>
<keyword evidence="9" id="KW-0564">Palmitate</keyword>
<feature type="transmembrane region" description="Helical" evidence="14">
    <location>
        <begin position="487"/>
        <end position="510"/>
    </location>
</feature>
<protein>
    <recommendedName>
        <fullName evidence="14">Palmitoyltransferase</fullName>
        <ecNumber evidence="14">2.3.1.225</ecNumber>
    </recommendedName>
</protein>
<evidence type="ECO:0000256" key="10">
    <source>
        <dbReference type="ARBA" id="ARBA00023288"/>
    </source>
</evidence>
<evidence type="ECO:0000256" key="4">
    <source>
        <dbReference type="ARBA" id="ARBA00022692"/>
    </source>
</evidence>
<feature type="repeat" description="ANK" evidence="13">
    <location>
        <begin position="186"/>
        <end position="218"/>
    </location>
</feature>
<dbReference type="InterPro" id="IPR002110">
    <property type="entry name" value="Ankyrin_rpt"/>
</dbReference>
<dbReference type="SUPFAM" id="SSF48403">
    <property type="entry name" value="Ankyrin repeat"/>
    <property type="match status" value="1"/>
</dbReference>
<dbReference type="GO" id="GO:0005794">
    <property type="term" value="C:Golgi apparatus"/>
    <property type="evidence" value="ECO:0007669"/>
    <property type="project" value="UniProtKB-ARBA"/>
</dbReference>
<evidence type="ECO:0000256" key="11">
    <source>
        <dbReference type="ARBA" id="ARBA00023315"/>
    </source>
</evidence>
<feature type="domain" description="Palmitoyltransferase DHHC" evidence="15">
    <location>
        <begin position="439"/>
        <end position="576"/>
    </location>
</feature>
<feature type="repeat" description="ANK" evidence="13">
    <location>
        <begin position="114"/>
        <end position="146"/>
    </location>
</feature>
<evidence type="ECO:0000259" key="15">
    <source>
        <dbReference type="Pfam" id="PF01529"/>
    </source>
</evidence>
<dbReference type="Gene3D" id="1.25.40.20">
    <property type="entry name" value="Ankyrin repeat-containing domain"/>
    <property type="match status" value="1"/>
</dbReference>
<dbReference type="PROSITE" id="PS50216">
    <property type="entry name" value="DHHC"/>
    <property type="match status" value="1"/>
</dbReference>
<evidence type="ECO:0000313" key="16">
    <source>
        <dbReference type="EMBL" id="CAI4036350.1"/>
    </source>
</evidence>
<dbReference type="FunFam" id="1.25.40.20:FF:000301">
    <property type="entry name" value="Palmitoyltransferase"/>
    <property type="match status" value="1"/>
</dbReference>
<comment type="domain">
    <text evidence="14">The DHHC domain is required for palmitoyltransferase activity.</text>
</comment>
<dbReference type="Pfam" id="PF01529">
    <property type="entry name" value="DHHC"/>
    <property type="match status" value="1"/>
</dbReference>
<dbReference type="AlphaFoldDB" id="A0AA35IVR5"/>